<organism evidence="1 2">
    <name type="scientific">Floridaenema flaviceps BLCC-F50</name>
    <dbReference type="NCBI Taxonomy" id="3153642"/>
    <lineage>
        <taxon>Bacteria</taxon>
        <taxon>Bacillati</taxon>
        <taxon>Cyanobacteriota</taxon>
        <taxon>Cyanophyceae</taxon>
        <taxon>Oscillatoriophycideae</taxon>
        <taxon>Aerosakkonematales</taxon>
        <taxon>Aerosakkonemataceae</taxon>
        <taxon>Floridanema</taxon>
        <taxon>Floridanema flaviceps</taxon>
    </lineage>
</organism>
<accession>A0ABV4Y085</accession>
<comment type="caution">
    <text evidence="1">The sequence shown here is derived from an EMBL/GenBank/DDBJ whole genome shotgun (WGS) entry which is preliminary data.</text>
</comment>
<proteinExistence type="predicted"/>
<evidence type="ECO:0000313" key="1">
    <source>
        <dbReference type="EMBL" id="MFB2897405.1"/>
    </source>
</evidence>
<name>A0ABV4Y085_9CYAN</name>
<dbReference type="Proteomes" id="UP001576784">
    <property type="component" value="Unassembled WGS sequence"/>
</dbReference>
<dbReference type="EMBL" id="JBHFNR010000251">
    <property type="protein sequence ID" value="MFB2897405.1"/>
    <property type="molecule type" value="Genomic_DNA"/>
</dbReference>
<dbReference type="InterPro" id="IPR009061">
    <property type="entry name" value="DNA-bd_dom_put_sf"/>
</dbReference>
<protein>
    <recommendedName>
        <fullName evidence="3">Helix-turn-helix domain-containing protein</fullName>
    </recommendedName>
</protein>
<reference evidence="1 2" key="1">
    <citation type="submission" date="2024-09" db="EMBL/GenBank/DDBJ databases">
        <title>Floridaenema gen nov. (Aerosakkonemataceae, Aerosakkonematales ord. nov., Cyanobacteria) from benthic tropical and subtropical fresh waters, with the description of four new species.</title>
        <authorList>
            <person name="Moretto J.A."/>
            <person name="Berthold D.E."/>
            <person name="Lefler F.W."/>
            <person name="Huang I.-S."/>
            <person name="Laughinghouse H. IV."/>
        </authorList>
    </citation>
    <scope>NUCLEOTIDE SEQUENCE [LARGE SCALE GENOMIC DNA]</scope>
    <source>
        <strain evidence="1 2">BLCC-F50</strain>
    </source>
</reference>
<sequence length="90" mass="10528">MKFIDKNAAGEILSKSPRTLIRYRKQGILIEGIHCARVGNEWLYNEELLQDLITCGMNPNHPDHQRAIAYYQSQKLGNQLKNRRQKYQVT</sequence>
<dbReference type="SUPFAM" id="SSF46955">
    <property type="entry name" value="Putative DNA-binding domain"/>
    <property type="match status" value="1"/>
</dbReference>
<gene>
    <name evidence="1" type="ORF">ACE1CI_31190</name>
</gene>
<evidence type="ECO:0000313" key="2">
    <source>
        <dbReference type="Proteomes" id="UP001576784"/>
    </source>
</evidence>
<evidence type="ECO:0008006" key="3">
    <source>
        <dbReference type="Google" id="ProtNLM"/>
    </source>
</evidence>
<dbReference type="RefSeq" id="WP_413267012.1">
    <property type="nucleotide sequence ID" value="NZ_JBHFNR010000251.1"/>
</dbReference>
<keyword evidence="2" id="KW-1185">Reference proteome</keyword>